<protein>
    <recommendedName>
        <fullName evidence="4">Lipoprotein</fullName>
    </recommendedName>
</protein>
<dbReference type="STRING" id="1220495.SAMN05216288_1495"/>
<dbReference type="EMBL" id="FRBQ01000001">
    <property type="protein sequence ID" value="SHL25860.1"/>
    <property type="molecule type" value="Genomic_DNA"/>
</dbReference>
<organism evidence="2 3">
    <name type="scientific">Phytopseudomonas punonensis</name>
    <dbReference type="NCBI Taxonomy" id="1220495"/>
    <lineage>
        <taxon>Bacteria</taxon>
        <taxon>Pseudomonadati</taxon>
        <taxon>Pseudomonadota</taxon>
        <taxon>Gammaproteobacteria</taxon>
        <taxon>Pseudomonadales</taxon>
        <taxon>Pseudomonadaceae</taxon>
        <taxon>Phytopseudomonas</taxon>
    </lineage>
</organism>
<proteinExistence type="predicted"/>
<feature type="chain" id="PRO_5013269014" description="Lipoprotein" evidence="1">
    <location>
        <begin position="18"/>
        <end position="159"/>
    </location>
</feature>
<evidence type="ECO:0008006" key="4">
    <source>
        <dbReference type="Google" id="ProtNLM"/>
    </source>
</evidence>
<accession>A0A1M6Z5X2</accession>
<evidence type="ECO:0000256" key="1">
    <source>
        <dbReference type="SAM" id="SignalP"/>
    </source>
</evidence>
<feature type="signal peptide" evidence="1">
    <location>
        <begin position="1"/>
        <end position="17"/>
    </location>
</feature>
<keyword evidence="1" id="KW-0732">Signal</keyword>
<dbReference type="OrthoDB" id="8685017at2"/>
<dbReference type="InterPro" id="IPR021675">
    <property type="entry name" value="DUF3261"/>
</dbReference>
<dbReference type="Proteomes" id="UP000184305">
    <property type="component" value="Unassembled WGS sequence"/>
</dbReference>
<dbReference type="AlphaFoldDB" id="A0A1M6Z5X2"/>
<evidence type="ECO:0000313" key="2">
    <source>
        <dbReference type="EMBL" id="SHL25860.1"/>
    </source>
</evidence>
<keyword evidence="3" id="KW-1185">Reference proteome</keyword>
<name>A0A1M6Z5X2_9GAMM</name>
<dbReference type="RefSeq" id="WP_073262783.1">
    <property type="nucleotide sequence ID" value="NZ_FRBQ01000001.1"/>
</dbReference>
<dbReference type="PROSITE" id="PS51257">
    <property type="entry name" value="PROKAR_LIPOPROTEIN"/>
    <property type="match status" value="1"/>
</dbReference>
<evidence type="ECO:0000313" key="3">
    <source>
        <dbReference type="Proteomes" id="UP000184305"/>
    </source>
</evidence>
<dbReference type="Pfam" id="PF11659">
    <property type="entry name" value="DUF3261"/>
    <property type="match status" value="1"/>
</dbReference>
<reference evidence="3" key="1">
    <citation type="submission" date="2016-11" db="EMBL/GenBank/DDBJ databases">
        <authorList>
            <person name="Varghese N."/>
            <person name="Submissions S."/>
        </authorList>
    </citation>
    <scope>NUCLEOTIDE SEQUENCE [LARGE SCALE GENOMIC DNA]</scope>
    <source>
        <strain evidence="3">CECT 8089</strain>
    </source>
</reference>
<sequence length="159" mass="17464">MKRLLLLACVLLLTACAARTPLPAESPALTKPLPISLQVSTADGQDWLLVIQAEGSNLRLSLFDPLGVPLARQSLIAGAWHNDGLLPPNAPARELFAALLFALTPPSELPRAYAKADWQETANSRQLAPDWQINYREHDIIELANGKQRYRVSPLETQP</sequence>
<gene>
    <name evidence="2" type="ORF">SAMN05216288_1495</name>
</gene>